<dbReference type="EMBL" id="QMQA01000107">
    <property type="protein sequence ID" value="RLE13259.1"/>
    <property type="molecule type" value="Genomic_DNA"/>
</dbReference>
<keyword evidence="2 4" id="KW-0862">Zinc</keyword>
<evidence type="ECO:0000313" key="8">
    <source>
        <dbReference type="Proteomes" id="UP000280417"/>
    </source>
</evidence>
<evidence type="ECO:0000256" key="4">
    <source>
        <dbReference type="RuleBase" id="RU361277"/>
    </source>
</evidence>
<dbReference type="InterPro" id="IPR036291">
    <property type="entry name" value="NAD(P)-bd_dom_sf"/>
</dbReference>
<dbReference type="PROSITE" id="PS00059">
    <property type="entry name" value="ADH_ZINC"/>
    <property type="match status" value="1"/>
</dbReference>
<name>A0A662DGJ9_UNCAE</name>
<keyword evidence="1 4" id="KW-0479">Metal-binding</keyword>
<evidence type="ECO:0000256" key="3">
    <source>
        <dbReference type="ARBA" id="ARBA00023002"/>
    </source>
</evidence>
<feature type="domain" description="Alcohol dehydrogenase-like C-terminal" evidence="5">
    <location>
        <begin position="174"/>
        <end position="222"/>
    </location>
</feature>
<feature type="non-terminal residue" evidence="7">
    <location>
        <position position="228"/>
    </location>
</feature>
<comment type="cofactor">
    <cofactor evidence="4">
        <name>Zn(2+)</name>
        <dbReference type="ChEBI" id="CHEBI:29105"/>
    </cofactor>
</comment>
<dbReference type="InterPro" id="IPR011032">
    <property type="entry name" value="GroES-like_sf"/>
</dbReference>
<dbReference type="InterPro" id="IPR050129">
    <property type="entry name" value="Zn_alcohol_dh"/>
</dbReference>
<evidence type="ECO:0000256" key="2">
    <source>
        <dbReference type="ARBA" id="ARBA00022833"/>
    </source>
</evidence>
<dbReference type="SUPFAM" id="SSF50129">
    <property type="entry name" value="GroES-like"/>
    <property type="match status" value="1"/>
</dbReference>
<evidence type="ECO:0000313" key="7">
    <source>
        <dbReference type="EMBL" id="RLE13259.1"/>
    </source>
</evidence>
<dbReference type="Gene3D" id="3.90.180.10">
    <property type="entry name" value="Medium-chain alcohol dehydrogenases, catalytic domain"/>
    <property type="match status" value="1"/>
</dbReference>
<dbReference type="Pfam" id="PF00107">
    <property type="entry name" value="ADH_zinc_N"/>
    <property type="match status" value="1"/>
</dbReference>
<dbReference type="InterPro" id="IPR002328">
    <property type="entry name" value="ADH_Zn_CS"/>
</dbReference>
<evidence type="ECO:0000256" key="1">
    <source>
        <dbReference type="ARBA" id="ARBA00022723"/>
    </source>
</evidence>
<dbReference type="PANTHER" id="PTHR43401">
    <property type="entry name" value="L-THREONINE 3-DEHYDROGENASE"/>
    <property type="match status" value="1"/>
</dbReference>
<dbReference type="GO" id="GO:0008270">
    <property type="term" value="F:zinc ion binding"/>
    <property type="evidence" value="ECO:0007669"/>
    <property type="project" value="InterPro"/>
</dbReference>
<dbReference type="InterPro" id="IPR013154">
    <property type="entry name" value="ADH-like_N"/>
</dbReference>
<comment type="similarity">
    <text evidence="4">Belongs to the zinc-containing alcohol dehydrogenase family.</text>
</comment>
<dbReference type="Pfam" id="PF08240">
    <property type="entry name" value="ADH_N"/>
    <property type="match status" value="1"/>
</dbReference>
<dbReference type="SUPFAM" id="SSF51735">
    <property type="entry name" value="NAD(P)-binding Rossmann-fold domains"/>
    <property type="match status" value="1"/>
</dbReference>
<keyword evidence="3" id="KW-0560">Oxidoreductase</keyword>
<dbReference type="InterPro" id="IPR013149">
    <property type="entry name" value="ADH-like_C"/>
</dbReference>
<dbReference type="GO" id="GO:0016491">
    <property type="term" value="F:oxidoreductase activity"/>
    <property type="evidence" value="ECO:0007669"/>
    <property type="project" value="UniProtKB-KW"/>
</dbReference>
<sequence length="228" mass="25362">MKVAEYYSAQDVRIVDIPVPEIGPGEILMKTKVCGICGSDILDWYRKTKKTHFFGHEVTGVIEKVGEGVRGFSRGDRIYVNHHVPCFVCHWCRRGSYTMCPTYRQTDLDPAGFAEYIRIPRINVENGGIIKLPDNVSFEEGSLIEPIGCCMRGLKKANLQPGDTVLIIGAGFTGLAHLQLARVMGAALIIVIDFFDFKLKKAKILGADVTINPEKESVKKKLYQVNEG</sequence>
<comment type="caution">
    <text evidence="7">The sequence shown here is derived from an EMBL/GenBank/DDBJ whole genome shotgun (WGS) entry which is preliminary data.</text>
</comment>
<reference evidence="7 8" key="1">
    <citation type="submission" date="2018-06" db="EMBL/GenBank/DDBJ databases">
        <title>Extensive metabolic versatility and redundancy in microbially diverse, dynamic hydrothermal sediments.</title>
        <authorList>
            <person name="Dombrowski N."/>
            <person name="Teske A."/>
            <person name="Baker B.J."/>
        </authorList>
    </citation>
    <scope>NUCLEOTIDE SEQUENCE [LARGE SCALE GENOMIC DNA]</scope>
    <source>
        <strain evidence="7">B3_G15</strain>
    </source>
</reference>
<dbReference type="Gene3D" id="3.40.50.720">
    <property type="entry name" value="NAD(P)-binding Rossmann-like Domain"/>
    <property type="match status" value="1"/>
</dbReference>
<feature type="domain" description="Alcohol dehydrogenase-like N-terminal" evidence="6">
    <location>
        <begin position="23"/>
        <end position="122"/>
    </location>
</feature>
<dbReference type="Proteomes" id="UP000280417">
    <property type="component" value="Unassembled WGS sequence"/>
</dbReference>
<evidence type="ECO:0000259" key="6">
    <source>
        <dbReference type="Pfam" id="PF08240"/>
    </source>
</evidence>
<evidence type="ECO:0000259" key="5">
    <source>
        <dbReference type="Pfam" id="PF00107"/>
    </source>
</evidence>
<protein>
    <submittedName>
        <fullName evidence="7">Alcohol dehydrogenase</fullName>
    </submittedName>
</protein>
<dbReference type="AlphaFoldDB" id="A0A662DGJ9"/>
<gene>
    <name evidence="7" type="ORF">DRJ04_04675</name>
</gene>
<proteinExistence type="inferred from homology"/>
<organism evidence="7 8">
    <name type="scientific">Aerophobetes bacterium</name>
    <dbReference type="NCBI Taxonomy" id="2030807"/>
    <lineage>
        <taxon>Bacteria</taxon>
        <taxon>Candidatus Aerophobota</taxon>
    </lineage>
</organism>
<dbReference type="PANTHER" id="PTHR43401:SF2">
    <property type="entry name" value="L-THREONINE 3-DEHYDROGENASE"/>
    <property type="match status" value="1"/>
</dbReference>
<accession>A0A662DGJ9</accession>